<reference evidence="1 2" key="1">
    <citation type="submission" date="2018-11" db="EMBL/GenBank/DDBJ databases">
        <authorList>
            <consortium name="Pathogen Informatics"/>
        </authorList>
    </citation>
    <scope>NUCLEOTIDE SEQUENCE [LARGE SCALE GENOMIC DNA]</scope>
    <source>
        <strain>Denwood</strain>
        <strain evidence="2">Zambia</strain>
    </source>
</reference>
<keyword evidence="2" id="KW-1185">Reference proteome</keyword>
<protein>
    <submittedName>
        <fullName evidence="1">Uncharacterized protein</fullName>
    </submittedName>
</protein>
<dbReference type="EMBL" id="UZAL01028177">
    <property type="protein sequence ID" value="VDP39058.1"/>
    <property type="molecule type" value="Genomic_DNA"/>
</dbReference>
<sequence>MQFWWSTSCAAAGSTNFRDRHTRSGKRAFKNTELFYQDARIVCINYEAMNELDIQSFIFSNSLLSSHSEIHFQDRSNSRFFHSDPCSREKVKGDSTRSCKADQKGDRKFCKCLSCGKFHSRNLCVFRYAECIKCCSTESITSFNNLKYLNRNKVRPDEFSILGITGHILPVRGCCEDSDACARCSAGMGLQPMKRQVQSDPTLFKRRIIPYGLPETVHMTLNNLCAKAIFQEVMNKVVSDLEGFEVYQDDLIVHGSNKIVEEVYSFGQTSSKVAALFADFPAAVSRKKSLHDSAEKCTASVIFIDESIICDPIACLEPYTRSNHLLDTIFAELSPDGHQINVSWEHLSKCPSENKNHGKILSHDLCTDLLQSMDVSVNPLLDDYFMLKEHVRFLPGSRGVPTDARPVRISLMPRQCHTLTTSALSNWSQRQKVMCDVEFAGTTSVRYVQATEVGISR</sequence>
<evidence type="ECO:0000313" key="1">
    <source>
        <dbReference type="EMBL" id="VDP39058.1"/>
    </source>
</evidence>
<dbReference type="Proteomes" id="UP000269396">
    <property type="component" value="Unassembled WGS sequence"/>
</dbReference>
<proteinExistence type="predicted"/>
<accession>A0A183NZ39</accession>
<name>A0A183NZ39_9TREM</name>
<evidence type="ECO:0000313" key="2">
    <source>
        <dbReference type="Proteomes" id="UP000269396"/>
    </source>
</evidence>
<dbReference type="STRING" id="31246.A0A183NZ39"/>
<gene>
    <name evidence="1" type="ORF">SMTD_LOCUS7375</name>
</gene>
<dbReference type="AlphaFoldDB" id="A0A183NZ39"/>
<organism evidence="1 2">
    <name type="scientific">Schistosoma mattheei</name>
    <dbReference type="NCBI Taxonomy" id="31246"/>
    <lineage>
        <taxon>Eukaryota</taxon>
        <taxon>Metazoa</taxon>
        <taxon>Spiralia</taxon>
        <taxon>Lophotrochozoa</taxon>
        <taxon>Platyhelminthes</taxon>
        <taxon>Trematoda</taxon>
        <taxon>Digenea</taxon>
        <taxon>Strigeidida</taxon>
        <taxon>Schistosomatoidea</taxon>
        <taxon>Schistosomatidae</taxon>
        <taxon>Schistosoma</taxon>
    </lineage>
</organism>